<dbReference type="UniPathway" id="UPA00219"/>
<dbReference type="Gene3D" id="3.90.190.20">
    <property type="entry name" value="Mur ligase, C-terminal domain"/>
    <property type="match status" value="1"/>
</dbReference>
<feature type="binding site" evidence="12">
    <location>
        <begin position="152"/>
        <end position="153"/>
    </location>
    <ligand>
        <name>UDP-N-acetyl-alpha-D-muramoyl-L-alanyl-D-glutamate</name>
        <dbReference type="ChEBI" id="CHEBI:83900"/>
    </ligand>
</feature>
<reference evidence="17 18" key="1">
    <citation type="submission" date="2019-03" db="EMBL/GenBank/DDBJ databases">
        <title>Subsurface microbial communities from deep shales in Ohio and West Virginia, USA.</title>
        <authorList>
            <person name="Wrighton K."/>
        </authorList>
    </citation>
    <scope>NUCLEOTIDE SEQUENCE [LARGE SCALE GENOMIC DNA]</scope>
    <source>
        <strain evidence="17 18">MSL 6dP</strain>
    </source>
</reference>
<evidence type="ECO:0000256" key="3">
    <source>
        <dbReference type="ARBA" id="ARBA00022490"/>
    </source>
</evidence>
<dbReference type="Proteomes" id="UP000295832">
    <property type="component" value="Unassembled WGS sequence"/>
</dbReference>
<dbReference type="SUPFAM" id="SSF53623">
    <property type="entry name" value="MurD-like peptide ligases, catalytic domain"/>
    <property type="match status" value="1"/>
</dbReference>
<dbReference type="Gene3D" id="3.40.1390.10">
    <property type="entry name" value="MurE/MurF, N-terminal domain"/>
    <property type="match status" value="1"/>
</dbReference>
<name>A0A4R8HBC5_9FIRM</name>
<dbReference type="GO" id="GO:0004326">
    <property type="term" value="F:tetrahydrofolylpolyglutamate synthase activity"/>
    <property type="evidence" value="ECO:0007669"/>
    <property type="project" value="InterPro"/>
</dbReference>
<comment type="function">
    <text evidence="12">Catalyzes the addition of meso-diaminopimelic acid to the nucleotide precursor UDP-N-acetylmuramoyl-L-alanyl-D-glutamate (UMAG) in the biosynthesis of bacterial cell-wall peptidoglycan.</text>
</comment>
<keyword evidence="10 12" id="KW-0131">Cell cycle</keyword>
<feature type="binding site" evidence="12">
    <location>
        <position position="457"/>
    </location>
    <ligand>
        <name>meso-2,6-diaminopimelate</name>
        <dbReference type="ChEBI" id="CHEBI:57791"/>
    </ligand>
</feature>
<comment type="caution">
    <text evidence="17">The sequence shown here is derived from an EMBL/GenBank/DDBJ whole genome shotgun (WGS) entry which is preliminary data.</text>
</comment>
<keyword evidence="8 12" id="KW-0133">Cell shape</keyword>
<evidence type="ECO:0000256" key="9">
    <source>
        <dbReference type="ARBA" id="ARBA00022984"/>
    </source>
</evidence>
<dbReference type="STRING" id="926561.GCA_000379025_00480"/>
<evidence type="ECO:0000313" key="18">
    <source>
        <dbReference type="Proteomes" id="UP000295832"/>
    </source>
</evidence>
<dbReference type="InterPro" id="IPR035911">
    <property type="entry name" value="MurE/MurF_N"/>
</dbReference>
<evidence type="ECO:0000256" key="2">
    <source>
        <dbReference type="ARBA" id="ARBA00005898"/>
    </source>
</evidence>
<feature type="domain" description="Mur ligase N-terminal catalytic" evidence="14">
    <location>
        <begin position="24"/>
        <end position="96"/>
    </location>
</feature>
<dbReference type="GO" id="GO:0051301">
    <property type="term" value="P:cell division"/>
    <property type="evidence" value="ECO:0007669"/>
    <property type="project" value="UniProtKB-KW"/>
</dbReference>
<dbReference type="GO" id="GO:0008765">
    <property type="term" value="F:UDP-N-acetylmuramoylalanyl-D-glutamate-2,6-diaminopimelate ligase activity"/>
    <property type="evidence" value="ECO:0007669"/>
    <property type="project" value="UniProtKB-UniRule"/>
</dbReference>
<keyword evidence="11 12" id="KW-0961">Cell wall biogenesis/degradation</keyword>
<dbReference type="InterPro" id="IPR004101">
    <property type="entry name" value="Mur_ligase_C"/>
</dbReference>
<dbReference type="Pfam" id="PF02875">
    <property type="entry name" value="Mur_ligase_C"/>
    <property type="match status" value="1"/>
</dbReference>
<feature type="domain" description="Mur ligase C-terminal" evidence="15">
    <location>
        <begin position="328"/>
        <end position="459"/>
    </location>
</feature>
<keyword evidence="18" id="KW-1185">Reference proteome</keyword>
<dbReference type="GO" id="GO:0005737">
    <property type="term" value="C:cytoplasm"/>
    <property type="evidence" value="ECO:0007669"/>
    <property type="project" value="UniProtKB-SubCell"/>
</dbReference>
<evidence type="ECO:0000256" key="5">
    <source>
        <dbReference type="ARBA" id="ARBA00022618"/>
    </source>
</evidence>
<keyword evidence="7 12" id="KW-0067">ATP-binding</keyword>
<keyword evidence="6 12" id="KW-0547">Nucleotide-binding</keyword>
<dbReference type="InterPro" id="IPR000713">
    <property type="entry name" value="Mur_ligase_N"/>
</dbReference>
<evidence type="ECO:0000256" key="12">
    <source>
        <dbReference type="HAMAP-Rule" id="MF_00208"/>
    </source>
</evidence>
<evidence type="ECO:0000256" key="11">
    <source>
        <dbReference type="ARBA" id="ARBA00023316"/>
    </source>
</evidence>
<dbReference type="NCBIfam" id="NF001126">
    <property type="entry name" value="PRK00139.1-4"/>
    <property type="match status" value="1"/>
</dbReference>
<dbReference type="EC" id="6.3.2.13" evidence="12"/>
<feature type="modified residue" description="N6-carboxylysine" evidence="12">
    <location>
        <position position="219"/>
    </location>
</feature>
<comment type="catalytic activity">
    <reaction evidence="12">
        <text>UDP-N-acetyl-alpha-D-muramoyl-L-alanyl-D-glutamate + meso-2,6-diaminopimelate + ATP = UDP-N-acetyl-alpha-D-muramoyl-L-alanyl-gamma-D-glutamyl-meso-2,6-diaminopimelate + ADP + phosphate + H(+)</text>
        <dbReference type="Rhea" id="RHEA:23676"/>
        <dbReference type="ChEBI" id="CHEBI:15378"/>
        <dbReference type="ChEBI" id="CHEBI:30616"/>
        <dbReference type="ChEBI" id="CHEBI:43474"/>
        <dbReference type="ChEBI" id="CHEBI:57791"/>
        <dbReference type="ChEBI" id="CHEBI:83900"/>
        <dbReference type="ChEBI" id="CHEBI:83905"/>
        <dbReference type="ChEBI" id="CHEBI:456216"/>
        <dbReference type="EC" id="6.3.2.13"/>
    </reaction>
</comment>
<feature type="binding site" evidence="12">
    <location>
        <position position="31"/>
    </location>
    <ligand>
        <name>UDP-N-acetyl-alpha-D-muramoyl-L-alanyl-D-glutamate</name>
        <dbReference type="ChEBI" id="CHEBI:83900"/>
    </ligand>
</feature>
<evidence type="ECO:0000313" key="17">
    <source>
        <dbReference type="EMBL" id="TDX53019.1"/>
    </source>
</evidence>
<dbReference type="Pfam" id="PF01225">
    <property type="entry name" value="Mur_ligase"/>
    <property type="match status" value="1"/>
</dbReference>
<keyword evidence="12" id="KW-0460">Magnesium</keyword>
<dbReference type="InterPro" id="IPR018109">
    <property type="entry name" value="Folylpolyglutamate_synth_CS"/>
</dbReference>
<dbReference type="Pfam" id="PF08245">
    <property type="entry name" value="Mur_ligase_M"/>
    <property type="match status" value="1"/>
</dbReference>
<sequence>MIKLGDLVKVLGIERDEKNFDIDISGIAYDSRKVQKGCLFVAITGFKEDGHRFIESAINNGASAIIVEKDVKVASIPVIKVDDSRKALAKLSAKFYNYPSKDLTVIGVTGTNGKTTTTYLIDSILKKLGINTGLIGTIKNKIGDKEENASRTTPESLDLQRIFSEMLESEVTHVVMEVSSHALELDRVLEVDFDRQVFTNLSQDHLDFHQSFEDYLKAKTKLFQLNENPSIINIDDKRSEYIIQESLGEVLSYGLNNKADIMAENIQVTQKGVSYKLKLGDKSIDTKLNLTGRFNVYNSLAAIGTVYSLGYGLKEIAAGLEEIEGVPGRFQIIDEGQQFGVIVDYAHTPDGMENVLNTAAEFTKGRKIVVFGCGGDRDRKKRPIMGRIGVTLGDFAIVTSDNPRSEKPMEIINEIEVGIKNEGKEEGKDYIIIEDRATAIKKAIDLANPEDIVIIVGKGHETYQILKDKTIDFDDREVARDAIRARGES</sequence>
<dbReference type="EMBL" id="SOEG01000004">
    <property type="protein sequence ID" value="TDX53019.1"/>
    <property type="molecule type" value="Genomic_DNA"/>
</dbReference>
<feature type="domain" description="Mur ligase central" evidence="16">
    <location>
        <begin position="108"/>
        <end position="305"/>
    </location>
</feature>
<dbReference type="PANTHER" id="PTHR23135">
    <property type="entry name" value="MUR LIGASE FAMILY MEMBER"/>
    <property type="match status" value="1"/>
</dbReference>
<comment type="pathway">
    <text evidence="1 12 13">Cell wall biogenesis; peptidoglycan biosynthesis.</text>
</comment>
<accession>A0A4R8HBC5</accession>
<feature type="binding site" evidence="12">
    <location>
        <position position="187"/>
    </location>
    <ligand>
        <name>UDP-N-acetyl-alpha-D-muramoyl-L-alanyl-D-glutamate</name>
        <dbReference type="ChEBI" id="CHEBI:83900"/>
    </ligand>
</feature>
<dbReference type="NCBIfam" id="TIGR01085">
    <property type="entry name" value="murE"/>
    <property type="match status" value="1"/>
</dbReference>
<dbReference type="GO" id="GO:0000287">
    <property type="term" value="F:magnesium ion binding"/>
    <property type="evidence" value="ECO:0007669"/>
    <property type="project" value="UniProtKB-UniRule"/>
</dbReference>
<feature type="binding site" evidence="12">
    <location>
        <begin position="401"/>
        <end position="404"/>
    </location>
    <ligand>
        <name>meso-2,6-diaminopimelate</name>
        <dbReference type="ChEBI" id="CHEBI:57791"/>
    </ligand>
</feature>
<dbReference type="AlphaFoldDB" id="A0A4R8HBC5"/>
<evidence type="ECO:0000256" key="4">
    <source>
        <dbReference type="ARBA" id="ARBA00022598"/>
    </source>
</evidence>
<dbReference type="PANTHER" id="PTHR23135:SF4">
    <property type="entry name" value="UDP-N-ACETYLMURAMOYL-L-ALANYL-D-GLUTAMATE--2,6-DIAMINOPIMELATE LIGASE MURE HOMOLOG, CHLOROPLASTIC"/>
    <property type="match status" value="1"/>
</dbReference>
<dbReference type="HAMAP" id="MF_00208">
    <property type="entry name" value="MurE"/>
    <property type="match status" value="1"/>
</dbReference>
<keyword evidence="4 12" id="KW-0436">Ligase</keyword>
<dbReference type="NCBIfam" id="NF001124">
    <property type="entry name" value="PRK00139.1-2"/>
    <property type="match status" value="1"/>
</dbReference>
<comment type="PTM">
    <text evidence="12">Carboxylation is probably crucial for Mg(2+) binding and, consequently, for the gamma-phosphate positioning of ATP.</text>
</comment>
<feature type="short sequence motif" description="Meso-diaminopimelate recognition motif" evidence="12">
    <location>
        <begin position="401"/>
        <end position="404"/>
    </location>
</feature>
<evidence type="ECO:0000256" key="10">
    <source>
        <dbReference type="ARBA" id="ARBA00023306"/>
    </source>
</evidence>
<dbReference type="InterPro" id="IPR013221">
    <property type="entry name" value="Mur_ligase_cen"/>
</dbReference>
<evidence type="ECO:0000256" key="7">
    <source>
        <dbReference type="ARBA" id="ARBA00022840"/>
    </source>
</evidence>
<comment type="cofactor">
    <cofactor evidence="12">
        <name>Mg(2+)</name>
        <dbReference type="ChEBI" id="CHEBI:18420"/>
    </cofactor>
</comment>
<comment type="similarity">
    <text evidence="2 12">Belongs to the MurCDEF family. MurE subfamily.</text>
</comment>
<dbReference type="GO" id="GO:0071555">
    <property type="term" value="P:cell wall organization"/>
    <property type="evidence" value="ECO:0007669"/>
    <property type="project" value="UniProtKB-KW"/>
</dbReference>
<organism evidence="17 18">
    <name type="scientific">Orenia marismortui</name>
    <dbReference type="NCBI Taxonomy" id="46469"/>
    <lineage>
        <taxon>Bacteria</taxon>
        <taxon>Bacillati</taxon>
        <taxon>Bacillota</taxon>
        <taxon>Clostridia</taxon>
        <taxon>Halanaerobiales</taxon>
        <taxon>Halobacteroidaceae</taxon>
        <taxon>Orenia</taxon>
    </lineage>
</organism>
<protein>
    <recommendedName>
        <fullName evidence="12">UDP-N-acetylmuramoyl-L-alanyl-D-glutamate--2,6-diaminopimelate ligase</fullName>
        <ecNumber evidence="12">6.3.2.13</ecNumber>
    </recommendedName>
    <alternativeName>
        <fullName evidence="12">Meso-A2pm-adding enzyme</fullName>
    </alternativeName>
    <alternativeName>
        <fullName evidence="12">Meso-diaminopimelate-adding enzyme</fullName>
    </alternativeName>
    <alternativeName>
        <fullName evidence="12">UDP-MurNAc-L-Ala-D-Glu:meso-diaminopimelate ligase</fullName>
    </alternativeName>
    <alternativeName>
        <fullName evidence="12">UDP-MurNAc-tripeptide synthetase</fullName>
    </alternativeName>
    <alternativeName>
        <fullName evidence="12">UDP-N-acetylmuramyl-tripeptide synthetase</fullName>
    </alternativeName>
</protein>
<dbReference type="InterPro" id="IPR005761">
    <property type="entry name" value="UDP-N-AcMur-Glu-dNH2Pim_ligase"/>
</dbReference>
<dbReference type="InterPro" id="IPR036565">
    <property type="entry name" value="Mur-like_cat_sf"/>
</dbReference>
<dbReference type="SUPFAM" id="SSF63418">
    <property type="entry name" value="MurE/MurF N-terminal domain"/>
    <property type="match status" value="1"/>
</dbReference>
<comment type="subcellular location">
    <subcellularLocation>
        <location evidence="12 13">Cytoplasm</location>
    </subcellularLocation>
</comment>
<evidence type="ECO:0000259" key="14">
    <source>
        <dbReference type="Pfam" id="PF01225"/>
    </source>
</evidence>
<dbReference type="GO" id="GO:0008360">
    <property type="term" value="P:regulation of cell shape"/>
    <property type="evidence" value="ECO:0007669"/>
    <property type="project" value="UniProtKB-KW"/>
</dbReference>
<feature type="binding site" evidence="12">
    <location>
        <position position="461"/>
    </location>
    <ligand>
        <name>meso-2,6-diaminopimelate</name>
        <dbReference type="ChEBI" id="CHEBI:57791"/>
    </ligand>
</feature>
<feature type="binding site" evidence="12">
    <location>
        <position position="179"/>
    </location>
    <ligand>
        <name>UDP-N-acetyl-alpha-D-muramoyl-L-alanyl-D-glutamate</name>
        <dbReference type="ChEBI" id="CHEBI:83900"/>
    </ligand>
</feature>
<evidence type="ECO:0000256" key="8">
    <source>
        <dbReference type="ARBA" id="ARBA00022960"/>
    </source>
</evidence>
<dbReference type="GO" id="GO:0009252">
    <property type="term" value="P:peptidoglycan biosynthetic process"/>
    <property type="evidence" value="ECO:0007669"/>
    <property type="project" value="UniProtKB-UniRule"/>
</dbReference>
<evidence type="ECO:0000256" key="1">
    <source>
        <dbReference type="ARBA" id="ARBA00004752"/>
    </source>
</evidence>
<evidence type="ECO:0000256" key="6">
    <source>
        <dbReference type="ARBA" id="ARBA00022741"/>
    </source>
</evidence>
<keyword evidence="3 12" id="KW-0963">Cytoplasm</keyword>
<dbReference type="GO" id="GO:0005524">
    <property type="term" value="F:ATP binding"/>
    <property type="evidence" value="ECO:0007669"/>
    <property type="project" value="UniProtKB-UniRule"/>
</dbReference>
<dbReference type="InterPro" id="IPR036615">
    <property type="entry name" value="Mur_ligase_C_dom_sf"/>
</dbReference>
<evidence type="ECO:0000256" key="13">
    <source>
        <dbReference type="RuleBase" id="RU004135"/>
    </source>
</evidence>
<feature type="binding site" evidence="12">
    <location>
        <begin position="110"/>
        <end position="116"/>
    </location>
    <ligand>
        <name>ATP</name>
        <dbReference type="ChEBI" id="CHEBI:30616"/>
    </ligand>
</feature>
<keyword evidence="9 12" id="KW-0573">Peptidoglycan synthesis</keyword>
<dbReference type="PROSITE" id="PS01011">
    <property type="entry name" value="FOLYLPOLYGLU_SYNT_1"/>
    <property type="match status" value="1"/>
</dbReference>
<gene>
    <name evidence="12" type="primary">murE</name>
    <name evidence="17" type="ORF">C7959_104149</name>
</gene>
<feature type="binding site" evidence="12">
    <location>
        <position position="377"/>
    </location>
    <ligand>
        <name>meso-2,6-diaminopimelate</name>
        <dbReference type="ChEBI" id="CHEBI:57791"/>
    </ligand>
</feature>
<evidence type="ECO:0000259" key="16">
    <source>
        <dbReference type="Pfam" id="PF08245"/>
    </source>
</evidence>
<keyword evidence="5 12" id="KW-0132">Cell division</keyword>
<proteinExistence type="inferred from homology"/>
<dbReference type="SUPFAM" id="SSF53244">
    <property type="entry name" value="MurD-like peptide ligases, peptide-binding domain"/>
    <property type="match status" value="1"/>
</dbReference>
<comment type="caution">
    <text evidence="12">Lacks conserved residue(s) required for the propagation of feature annotation.</text>
</comment>
<dbReference type="Gene3D" id="3.40.1190.10">
    <property type="entry name" value="Mur-like, catalytic domain"/>
    <property type="match status" value="1"/>
</dbReference>
<dbReference type="RefSeq" id="WP_134115279.1">
    <property type="nucleotide sequence ID" value="NZ_SOEG01000004.1"/>
</dbReference>
<evidence type="ECO:0000259" key="15">
    <source>
        <dbReference type="Pfam" id="PF02875"/>
    </source>
</evidence>